<gene>
    <name evidence="4" type="ORF">M4Z11_00110</name>
</gene>
<reference evidence="4 5" key="1">
    <citation type="submission" date="2022-05" db="EMBL/GenBank/DDBJ databases">
        <title>Description of the Bartonella bilalgolemii sp. nov. Isolated from Apodemus uralensis (Pallas 1811).</title>
        <authorList>
            <person name="Zgheib R."/>
            <person name="Celebi B."/>
        </authorList>
    </citation>
    <scope>NUCLEOTIDE SEQUENCE [LARGE SCALE GENOMIC DNA]</scope>
    <source>
        <strain evidence="4 5">G70</strain>
    </source>
</reference>
<comment type="caution">
    <text evidence="4">The sequence shown here is derived from an EMBL/GenBank/DDBJ whole genome shotgun (WGS) entry which is preliminary data.</text>
</comment>
<sequence>MNNLWEKILKMNIFINMLNSFIGILFIASVLFFSSFVQVGMGGRLPSFFNAHEHLIQPDIANIARLRFVTTFDFPPFNFLDKTGHLAGYNADLLRAICVKLTLEKLCEVEVVPRNELINHLNSDEAEAMIAGLEETAEMHQYFAFTQTYLRFPARFVSYKSLNFNELISDKLEYLKSGFLINSAYEKLFHSYFPKAEWQGFNDRKMLYKALQDHEIDLIFDDGLALSLWINDPQSIDCCHFVGEAYIAPQFLGAGMRIAVAKKNAQLVDILNYALKSLERDGKLTELYLRYFPISFY</sequence>
<dbReference type="PANTHER" id="PTHR35936:SF35">
    <property type="entry name" value="L-CYSTINE-BINDING PROTEIN TCYJ"/>
    <property type="match status" value="1"/>
</dbReference>
<keyword evidence="2" id="KW-0472">Membrane</keyword>
<dbReference type="InterPro" id="IPR001638">
    <property type="entry name" value="Solute-binding_3/MltF_N"/>
</dbReference>
<evidence type="ECO:0000256" key="1">
    <source>
        <dbReference type="ARBA" id="ARBA00022729"/>
    </source>
</evidence>
<dbReference type="RefSeq" id="WP_249674140.1">
    <property type="nucleotide sequence ID" value="NZ_JAMCOF010000001.1"/>
</dbReference>
<feature type="transmembrane region" description="Helical" evidence="2">
    <location>
        <begin position="21"/>
        <end position="41"/>
    </location>
</feature>
<dbReference type="Gene3D" id="3.40.190.10">
    <property type="entry name" value="Periplasmic binding protein-like II"/>
    <property type="match status" value="2"/>
</dbReference>
<evidence type="ECO:0000259" key="3">
    <source>
        <dbReference type="SMART" id="SM00062"/>
    </source>
</evidence>
<evidence type="ECO:0000313" key="5">
    <source>
        <dbReference type="Proteomes" id="UP001523003"/>
    </source>
</evidence>
<organism evidence="4 5">
    <name type="scientific">Bartonella bilalgolemii</name>
    <dbReference type="NCBI Taxonomy" id="2942911"/>
    <lineage>
        <taxon>Bacteria</taxon>
        <taxon>Pseudomonadati</taxon>
        <taxon>Pseudomonadota</taxon>
        <taxon>Alphaproteobacteria</taxon>
        <taxon>Hyphomicrobiales</taxon>
        <taxon>Bartonellaceae</taxon>
        <taxon>Bartonella</taxon>
    </lineage>
</organism>
<evidence type="ECO:0000256" key="2">
    <source>
        <dbReference type="SAM" id="Phobius"/>
    </source>
</evidence>
<dbReference type="SMART" id="SM00062">
    <property type="entry name" value="PBPb"/>
    <property type="match status" value="1"/>
</dbReference>
<accession>A0ABT0P6D7</accession>
<keyword evidence="2" id="KW-0812">Transmembrane</keyword>
<keyword evidence="1" id="KW-0732">Signal</keyword>
<feature type="domain" description="Solute-binding protein family 3/N-terminal" evidence="3">
    <location>
        <begin position="65"/>
        <end position="295"/>
    </location>
</feature>
<keyword evidence="5" id="KW-1185">Reference proteome</keyword>
<keyword evidence="2" id="KW-1133">Transmembrane helix</keyword>
<dbReference type="Pfam" id="PF00497">
    <property type="entry name" value="SBP_bac_3"/>
    <property type="match status" value="1"/>
</dbReference>
<protein>
    <submittedName>
        <fullName evidence="4">Transporter substrate-binding domain-containing protein</fullName>
    </submittedName>
</protein>
<proteinExistence type="predicted"/>
<evidence type="ECO:0000313" key="4">
    <source>
        <dbReference type="EMBL" id="MCL6229033.1"/>
    </source>
</evidence>
<name>A0ABT0P6D7_9HYPH</name>
<dbReference type="EMBL" id="JAMCOF010000001">
    <property type="protein sequence ID" value="MCL6229033.1"/>
    <property type="molecule type" value="Genomic_DNA"/>
</dbReference>
<dbReference type="PANTHER" id="PTHR35936">
    <property type="entry name" value="MEMBRANE-BOUND LYTIC MUREIN TRANSGLYCOSYLASE F"/>
    <property type="match status" value="1"/>
</dbReference>
<dbReference type="SUPFAM" id="SSF53850">
    <property type="entry name" value="Periplasmic binding protein-like II"/>
    <property type="match status" value="1"/>
</dbReference>
<dbReference type="Proteomes" id="UP001523003">
    <property type="component" value="Unassembled WGS sequence"/>
</dbReference>